<evidence type="ECO:0000313" key="3">
    <source>
        <dbReference type="EMBL" id="KAF2125235.1"/>
    </source>
</evidence>
<feature type="domain" description="Serine hydrolase" evidence="2">
    <location>
        <begin position="37"/>
        <end position="273"/>
    </location>
</feature>
<dbReference type="GO" id="GO:0005634">
    <property type="term" value="C:nucleus"/>
    <property type="evidence" value="ECO:0007669"/>
    <property type="project" value="TreeGrafter"/>
</dbReference>
<organism evidence="3 4">
    <name type="scientific">Dothidotthia symphoricarpi CBS 119687</name>
    <dbReference type="NCBI Taxonomy" id="1392245"/>
    <lineage>
        <taxon>Eukaryota</taxon>
        <taxon>Fungi</taxon>
        <taxon>Dikarya</taxon>
        <taxon>Ascomycota</taxon>
        <taxon>Pezizomycotina</taxon>
        <taxon>Dothideomycetes</taxon>
        <taxon>Pleosporomycetidae</taxon>
        <taxon>Pleosporales</taxon>
        <taxon>Dothidotthiaceae</taxon>
        <taxon>Dothidotthia</taxon>
    </lineage>
</organism>
<sequence length="292" mass="32542">MMQTNLLKRFTIYSRRVPSAQSNSQNIRNKNNLKNNTMQFLGFHGAISNADYFGIQLAPLEKELERDQAASFHFMNAPILGDPPYGVEKYFGNGPYRSWFCDGAVGSRRMLERVRDMPTGDNSEEIMRKLRGKRQAGAQEQLKDNLKEVMDSIYATLKENPQIEGVIGYSEGSCLAASLILDEIRREQETGQARQIKCAIFITGWPPLASNADFVLSDESALKIDVPTLHIVGANDPYKHGALAMFNVCDENTATLFDTGKGHTIPRSGRVIQELGDAVREMIGSTRSQTVC</sequence>
<protein>
    <submittedName>
        <fullName evidence="3">Putative DUF341 family oxidoreductase</fullName>
    </submittedName>
</protein>
<accession>A0A6A6A209</accession>
<dbReference type="Pfam" id="PF03959">
    <property type="entry name" value="FSH1"/>
    <property type="match status" value="1"/>
</dbReference>
<dbReference type="GeneID" id="54405710"/>
<dbReference type="OrthoDB" id="414698at2759"/>
<dbReference type="SUPFAM" id="SSF53474">
    <property type="entry name" value="alpha/beta-Hydrolases"/>
    <property type="match status" value="1"/>
</dbReference>
<dbReference type="InterPro" id="IPR029058">
    <property type="entry name" value="AB_hydrolase_fold"/>
</dbReference>
<evidence type="ECO:0000313" key="4">
    <source>
        <dbReference type="Proteomes" id="UP000799771"/>
    </source>
</evidence>
<keyword evidence="1" id="KW-0378">Hydrolase</keyword>
<dbReference type="RefSeq" id="XP_033519627.1">
    <property type="nucleotide sequence ID" value="XM_033665278.1"/>
</dbReference>
<dbReference type="PANTHER" id="PTHR48070:SF4">
    <property type="entry name" value="ESTERASE ALNB"/>
    <property type="match status" value="1"/>
</dbReference>
<dbReference type="GO" id="GO:0005737">
    <property type="term" value="C:cytoplasm"/>
    <property type="evidence" value="ECO:0007669"/>
    <property type="project" value="TreeGrafter"/>
</dbReference>
<name>A0A6A6A209_9PLEO</name>
<evidence type="ECO:0000259" key="2">
    <source>
        <dbReference type="Pfam" id="PF03959"/>
    </source>
</evidence>
<keyword evidence="4" id="KW-1185">Reference proteome</keyword>
<dbReference type="PANTHER" id="PTHR48070">
    <property type="entry name" value="ESTERASE OVCA2"/>
    <property type="match status" value="1"/>
</dbReference>
<gene>
    <name evidence="3" type="ORF">P153DRAFT_325825</name>
</gene>
<dbReference type="Proteomes" id="UP000799771">
    <property type="component" value="Unassembled WGS sequence"/>
</dbReference>
<dbReference type="InterPro" id="IPR050593">
    <property type="entry name" value="LovG"/>
</dbReference>
<dbReference type="EMBL" id="ML977517">
    <property type="protein sequence ID" value="KAF2125235.1"/>
    <property type="molecule type" value="Genomic_DNA"/>
</dbReference>
<dbReference type="AlphaFoldDB" id="A0A6A6A209"/>
<dbReference type="Gene3D" id="3.40.50.1820">
    <property type="entry name" value="alpha/beta hydrolase"/>
    <property type="match status" value="1"/>
</dbReference>
<dbReference type="GO" id="GO:0019748">
    <property type="term" value="P:secondary metabolic process"/>
    <property type="evidence" value="ECO:0007669"/>
    <property type="project" value="TreeGrafter"/>
</dbReference>
<dbReference type="InterPro" id="IPR005645">
    <property type="entry name" value="FSH-like_dom"/>
</dbReference>
<proteinExistence type="predicted"/>
<evidence type="ECO:0000256" key="1">
    <source>
        <dbReference type="ARBA" id="ARBA00022801"/>
    </source>
</evidence>
<reference evidence="3" key="1">
    <citation type="journal article" date="2020" name="Stud. Mycol.">
        <title>101 Dothideomycetes genomes: a test case for predicting lifestyles and emergence of pathogens.</title>
        <authorList>
            <person name="Haridas S."/>
            <person name="Albert R."/>
            <person name="Binder M."/>
            <person name="Bloem J."/>
            <person name="Labutti K."/>
            <person name="Salamov A."/>
            <person name="Andreopoulos B."/>
            <person name="Baker S."/>
            <person name="Barry K."/>
            <person name="Bills G."/>
            <person name="Bluhm B."/>
            <person name="Cannon C."/>
            <person name="Castanera R."/>
            <person name="Culley D."/>
            <person name="Daum C."/>
            <person name="Ezra D."/>
            <person name="Gonzalez J."/>
            <person name="Henrissat B."/>
            <person name="Kuo A."/>
            <person name="Liang C."/>
            <person name="Lipzen A."/>
            <person name="Lutzoni F."/>
            <person name="Magnuson J."/>
            <person name="Mondo S."/>
            <person name="Nolan M."/>
            <person name="Ohm R."/>
            <person name="Pangilinan J."/>
            <person name="Park H.-J."/>
            <person name="Ramirez L."/>
            <person name="Alfaro M."/>
            <person name="Sun H."/>
            <person name="Tritt A."/>
            <person name="Yoshinaga Y."/>
            <person name="Zwiers L.-H."/>
            <person name="Turgeon B."/>
            <person name="Goodwin S."/>
            <person name="Spatafora J."/>
            <person name="Crous P."/>
            <person name="Grigoriev I."/>
        </authorList>
    </citation>
    <scope>NUCLEOTIDE SEQUENCE</scope>
    <source>
        <strain evidence="3">CBS 119687</strain>
    </source>
</reference>
<dbReference type="GO" id="GO:0016787">
    <property type="term" value="F:hydrolase activity"/>
    <property type="evidence" value="ECO:0007669"/>
    <property type="project" value="UniProtKB-KW"/>
</dbReference>